<evidence type="ECO:0008006" key="3">
    <source>
        <dbReference type="Google" id="ProtNLM"/>
    </source>
</evidence>
<name>A0A9P6EAT9_9AGAR</name>
<dbReference type="EMBL" id="MU157883">
    <property type="protein sequence ID" value="KAF9525523.1"/>
    <property type="molecule type" value="Genomic_DNA"/>
</dbReference>
<sequence>MTTTLATPFFTLLNSDFIPSDDEVSQIDSLLTHQSYYLQDIESDIKRAKALYDDLMSQRSKLLEVMNGHRKLVSLPRRDAVPMDVLQEIFLHCLPSNTSDRNEMPLVLTLVCKRWRQTAMVMPKLWTSIHLTIPRYLPNGILSSELEHNQDDTSSKSCVIRKVEMQAAGMLEWLARSRNRSLSITILDQNSFITSDNHLQPIFNALLPTSNRLKELQMTTSPIRFAEFLKTSQSIYPILETLQLAFIPNWTPTRIPLPIPNIDMWKKSPLLSAPSLRQLKLFRIPIDVTVLSVTWDCLTHLTIHCSVGPSSANEGFKLLARCTNLVIFRLTIACALSPFTFPLLPNHAAAIQYEKVTLPNLTTLSITDGNSNDDPSVLESISMPSLASVDWFWLSRTRSPIQSLVQNYCLRRLNTNAQLFDSDDFIHCLRSCPNIDHLILSSPSAQEWRRRTIDGSDEFLRLLSTTNTNGVYLCSKLEVLERSDGGAKYTEQALLDFVKVKQAGRDGLAKLRRLAIVFSRQQIQPIASMLEPYLSEGLEVVLEYSDKSSTPNTLSIVDDSPREYYFKRSRII</sequence>
<dbReference type="Proteomes" id="UP000807306">
    <property type="component" value="Unassembled WGS sequence"/>
</dbReference>
<evidence type="ECO:0000313" key="1">
    <source>
        <dbReference type="EMBL" id="KAF9525523.1"/>
    </source>
</evidence>
<protein>
    <recommendedName>
        <fullName evidence="3">F-box domain-containing protein</fullName>
    </recommendedName>
</protein>
<reference evidence="1" key="1">
    <citation type="submission" date="2020-11" db="EMBL/GenBank/DDBJ databases">
        <authorList>
            <consortium name="DOE Joint Genome Institute"/>
            <person name="Ahrendt S."/>
            <person name="Riley R."/>
            <person name="Andreopoulos W."/>
            <person name="Labutti K."/>
            <person name="Pangilinan J."/>
            <person name="Ruiz-Duenas F.J."/>
            <person name="Barrasa J.M."/>
            <person name="Sanchez-Garcia M."/>
            <person name="Camarero S."/>
            <person name="Miyauchi S."/>
            <person name="Serrano A."/>
            <person name="Linde D."/>
            <person name="Babiker R."/>
            <person name="Drula E."/>
            <person name="Ayuso-Fernandez I."/>
            <person name="Pacheco R."/>
            <person name="Padilla G."/>
            <person name="Ferreira P."/>
            <person name="Barriuso J."/>
            <person name="Kellner H."/>
            <person name="Castanera R."/>
            <person name="Alfaro M."/>
            <person name="Ramirez L."/>
            <person name="Pisabarro A.G."/>
            <person name="Kuo A."/>
            <person name="Tritt A."/>
            <person name="Lipzen A."/>
            <person name="He G."/>
            <person name="Yan M."/>
            <person name="Ng V."/>
            <person name="Cullen D."/>
            <person name="Martin F."/>
            <person name="Rosso M.-N."/>
            <person name="Henrissat B."/>
            <person name="Hibbett D."/>
            <person name="Martinez A.T."/>
            <person name="Grigoriev I.V."/>
        </authorList>
    </citation>
    <scope>NUCLEOTIDE SEQUENCE</scope>
    <source>
        <strain evidence="1">CBS 506.95</strain>
    </source>
</reference>
<accession>A0A9P6EAT9</accession>
<dbReference type="Gene3D" id="3.80.10.10">
    <property type="entry name" value="Ribonuclease Inhibitor"/>
    <property type="match status" value="1"/>
</dbReference>
<dbReference type="InterPro" id="IPR032675">
    <property type="entry name" value="LRR_dom_sf"/>
</dbReference>
<dbReference type="OrthoDB" id="3365698at2759"/>
<proteinExistence type="predicted"/>
<dbReference type="AlphaFoldDB" id="A0A9P6EAT9"/>
<keyword evidence="2" id="KW-1185">Reference proteome</keyword>
<organism evidence="1 2">
    <name type="scientific">Crepidotus variabilis</name>
    <dbReference type="NCBI Taxonomy" id="179855"/>
    <lineage>
        <taxon>Eukaryota</taxon>
        <taxon>Fungi</taxon>
        <taxon>Dikarya</taxon>
        <taxon>Basidiomycota</taxon>
        <taxon>Agaricomycotina</taxon>
        <taxon>Agaricomycetes</taxon>
        <taxon>Agaricomycetidae</taxon>
        <taxon>Agaricales</taxon>
        <taxon>Agaricineae</taxon>
        <taxon>Crepidotaceae</taxon>
        <taxon>Crepidotus</taxon>
    </lineage>
</organism>
<evidence type="ECO:0000313" key="2">
    <source>
        <dbReference type="Proteomes" id="UP000807306"/>
    </source>
</evidence>
<comment type="caution">
    <text evidence="1">The sequence shown here is derived from an EMBL/GenBank/DDBJ whole genome shotgun (WGS) entry which is preliminary data.</text>
</comment>
<gene>
    <name evidence="1" type="ORF">CPB83DRAFT_859406</name>
</gene>